<evidence type="ECO:0000256" key="2">
    <source>
        <dbReference type="SAM" id="Phobius"/>
    </source>
</evidence>
<dbReference type="EMBL" id="LR904753">
    <property type="protein sequence ID" value="CAD7253068.1"/>
    <property type="molecule type" value="Genomic_DNA"/>
</dbReference>
<dbReference type="Gene3D" id="3.40.630.10">
    <property type="entry name" value="Zn peptidases"/>
    <property type="match status" value="1"/>
</dbReference>
<dbReference type="GO" id="GO:0004180">
    <property type="term" value="F:carboxypeptidase activity"/>
    <property type="evidence" value="ECO:0007669"/>
    <property type="project" value="TreeGrafter"/>
</dbReference>
<keyword evidence="2" id="KW-1133">Transmembrane helix</keyword>
<dbReference type="InterPro" id="IPR039373">
    <property type="entry name" value="Peptidase_M28B"/>
</dbReference>
<keyword evidence="4" id="KW-1185">Reference proteome</keyword>
<dbReference type="AlphaFoldDB" id="A0A7R9AF39"/>
<dbReference type="OrthoDB" id="8300620at2759"/>
<dbReference type="Proteomes" id="UP000677054">
    <property type="component" value="Unassembled WGS sequence"/>
</dbReference>
<keyword evidence="2" id="KW-0472">Membrane</keyword>
<name>A0A7R9AF39_9CRUS</name>
<dbReference type="SUPFAM" id="SSF53187">
    <property type="entry name" value="Zn-dependent exopeptidases"/>
    <property type="match status" value="1"/>
</dbReference>
<dbReference type="PANTHER" id="PTHR10404:SF77">
    <property type="entry name" value="GLUTAMATE CARBOXYPEPTIDASE 2 HOMOLOG"/>
    <property type="match status" value="1"/>
</dbReference>
<feature type="region of interest" description="Disordered" evidence="1">
    <location>
        <begin position="1"/>
        <end position="32"/>
    </location>
</feature>
<feature type="transmembrane region" description="Helical" evidence="2">
    <location>
        <begin position="68"/>
        <end position="93"/>
    </location>
</feature>
<accession>A0A7R9AF39</accession>
<sequence length="180" mass="19698">MGLSRPHSSAPSITRRTDQCSPSASPDLATDGSKLSAMGADGCSRSLMSRQPFRACFRRDLASGKVGVFQVLLAVTCFVLVLVTGLLLGHYAWKSKSPSGPPLIDSQALIDEINATNIAAYLRNLTLTPHLAGREQELANAEWIRDSWATWGLDSVRVVPYRVLLSYPDPERLNKAIHFF</sequence>
<protein>
    <submittedName>
        <fullName evidence="3">Uncharacterized protein</fullName>
    </submittedName>
</protein>
<reference evidence="3" key="1">
    <citation type="submission" date="2020-11" db="EMBL/GenBank/DDBJ databases">
        <authorList>
            <person name="Tran Van P."/>
        </authorList>
    </citation>
    <scope>NUCLEOTIDE SEQUENCE</scope>
</reference>
<evidence type="ECO:0000313" key="3">
    <source>
        <dbReference type="EMBL" id="CAD7253068.1"/>
    </source>
</evidence>
<dbReference type="PANTHER" id="PTHR10404">
    <property type="entry name" value="N-ACETYLATED-ALPHA-LINKED ACIDIC DIPEPTIDASE"/>
    <property type="match status" value="1"/>
</dbReference>
<keyword evidence="2" id="KW-0812">Transmembrane</keyword>
<dbReference type="EMBL" id="CAJPEV010005236">
    <property type="protein sequence ID" value="CAG0902924.1"/>
    <property type="molecule type" value="Genomic_DNA"/>
</dbReference>
<feature type="compositionally biased region" description="Polar residues" evidence="1">
    <location>
        <begin position="1"/>
        <end position="24"/>
    </location>
</feature>
<proteinExistence type="predicted"/>
<evidence type="ECO:0000313" key="4">
    <source>
        <dbReference type="Proteomes" id="UP000677054"/>
    </source>
</evidence>
<evidence type="ECO:0000256" key="1">
    <source>
        <dbReference type="SAM" id="MobiDB-lite"/>
    </source>
</evidence>
<organism evidence="3">
    <name type="scientific">Darwinula stevensoni</name>
    <dbReference type="NCBI Taxonomy" id="69355"/>
    <lineage>
        <taxon>Eukaryota</taxon>
        <taxon>Metazoa</taxon>
        <taxon>Ecdysozoa</taxon>
        <taxon>Arthropoda</taxon>
        <taxon>Crustacea</taxon>
        <taxon>Oligostraca</taxon>
        <taxon>Ostracoda</taxon>
        <taxon>Podocopa</taxon>
        <taxon>Podocopida</taxon>
        <taxon>Darwinulocopina</taxon>
        <taxon>Darwinuloidea</taxon>
        <taxon>Darwinulidae</taxon>
        <taxon>Darwinula</taxon>
    </lineage>
</organism>
<gene>
    <name evidence="3" type="ORF">DSTB1V02_LOCUS12819</name>
</gene>